<name>A0ABV4TEQ5_9FLAO</name>
<evidence type="ECO:0000313" key="2">
    <source>
        <dbReference type="Proteomes" id="UP001574169"/>
    </source>
</evidence>
<gene>
    <name evidence="1" type="ORF">AAGV28_08410</name>
</gene>
<dbReference type="SUPFAM" id="SSF101967">
    <property type="entry name" value="Adhesin YadA, collagen-binding domain"/>
    <property type="match status" value="1"/>
</dbReference>
<dbReference type="Gene3D" id="2.150.10.10">
    <property type="entry name" value="Serralysin-like metalloprotease, C-terminal"/>
    <property type="match status" value="2"/>
</dbReference>
<dbReference type="RefSeq" id="WP_373406377.1">
    <property type="nucleotide sequence ID" value="NZ_JBCFQL010000008.1"/>
</dbReference>
<sequence length="563" mass="57662">VSTTKLLDGAVTSDKIASSIALAGEPTAATADAGTNSNQIATTQFVSTAVAAASENVVDLTTAQTINGGKTFSSDIVVNGITVGKGIGYDNTIIGNEGLLSNTTGDSNTAVGKSALHLNTTGRQNTANGLEALYSNTTGANNTALGQGVLRSNTTGGQNTSNGGVSLFSNTTGSKNTSSGYLTLFSNTIGDSNTAHGYRALFNNTTGTNNTAIGAEANVSSGELNNATAIGYAAVVSASNTIQLGNTTVTDVKTSGSITTGAITIPNTDGTLGQVLSTNGEGILSWTTPTSASSDDFVDLTTDQTIAGNKTFSSNLTVDGITVGLGNGSIPTNTAMGVSALGTLSMGTYNTALGYFALSQIGRGQSNTAIGSGAIEVLLDGDNNTAVGKNAGATDRRGFLNNVMDNSVFIGAETKSFDYENNNGNMPPQTNQIVIGYRAIGNGSNTIQLGNNQITSVSTSGNIFANSFVRRDGLNGYMMSDGTVAIEVADEFTATASQTSFTLTQTPTVYSKVKMYINGIRISNTAYTINETSLTYYPENNGDNTLTDGDRIQFDYSATNNYN</sequence>
<reference evidence="1 2" key="1">
    <citation type="submission" date="2024-04" db="EMBL/GenBank/DDBJ databases">
        <title>New Clade of Flavobacterium.</title>
        <authorList>
            <person name="Matos L."/>
            <person name="Proenca D.N."/>
            <person name="Fransisco R.M."/>
            <person name="Chung A.P."/>
            <person name="Maccario L."/>
            <person name="Sorensen S.J."/>
            <person name="Morais P.V."/>
        </authorList>
    </citation>
    <scope>NUCLEOTIDE SEQUENCE [LARGE SCALE GENOMIC DNA]</scope>
    <source>
        <strain evidence="1 2">FZUC8N2.13</strain>
    </source>
</reference>
<feature type="non-terminal residue" evidence="1">
    <location>
        <position position="1"/>
    </location>
</feature>
<keyword evidence="2" id="KW-1185">Reference proteome</keyword>
<dbReference type="Gene3D" id="6.10.140.2190">
    <property type="match status" value="2"/>
</dbReference>
<dbReference type="Proteomes" id="UP001574169">
    <property type="component" value="Unassembled WGS sequence"/>
</dbReference>
<dbReference type="InterPro" id="IPR011049">
    <property type="entry name" value="Serralysin-like_metalloprot_C"/>
</dbReference>
<proteinExistence type="predicted"/>
<evidence type="ECO:0000313" key="1">
    <source>
        <dbReference type="EMBL" id="MFA9191387.1"/>
    </source>
</evidence>
<comment type="caution">
    <text evidence="1">The sequence shown here is derived from an EMBL/GenBank/DDBJ whole genome shotgun (WGS) entry which is preliminary data.</text>
</comment>
<protein>
    <submittedName>
        <fullName evidence="1">Uncharacterized protein</fullName>
    </submittedName>
</protein>
<dbReference type="EMBL" id="JBCFQL010000008">
    <property type="protein sequence ID" value="MFA9191387.1"/>
    <property type="molecule type" value="Genomic_DNA"/>
</dbReference>
<accession>A0ABV4TEQ5</accession>
<organism evidence="1 2">
    <name type="scientific">Flavobacterium zubiriense</name>
    <dbReference type="NCBI Taxonomy" id="3138075"/>
    <lineage>
        <taxon>Bacteria</taxon>
        <taxon>Pseudomonadati</taxon>
        <taxon>Bacteroidota</taxon>
        <taxon>Flavobacteriia</taxon>
        <taxon>Flavobacteriales</taxon>
        <taxon>Flavobacteriaceae</taxon>
        <taxon>Flavobacterium</taxon>
    </lineage>
</organism>